<feature type="domain" description="C3H1-type" evidence="7">
    <location>
        <begin position="145"/>
        <end position="174"/>
    </location>
</feature>
<dbReference type="STRING" id="4555.A0A368QL76"/>
<keyword evidence="4" id="KW-0238">DNA-binding</keyword>
<accession>A0A368QL76</accession>
<dbReference type="PROSITE" id="PS50103">
    <property type="entry name" value="ZF_C3H1"/>
    <property type="match status" value="2"/>
</dbReference>
<feature type="compositionally biased region" description="Gly residues" evidence="6">
    <location>
        <begin position="1"/>
        <end position="19"/>
    </location>
</feature>
<feature type="region of interest" description="Disordered" evidence="6">
    <location>
        <begin position="1"/>
        <end position="34"/>
    </location>
</feature>
<evidence type="ECO:0000256" key="6">
    <source>
        <dbReference type="SAM" id="MobiDB-lite"/>
    </source>
</evidence>
<evidence type="ECO:0000256" key="4">
    <source>
        <dbReference type="ARBA" id="ARBA00023125"/>
    </source>
</evidence>
<evidence type="ECO:0000259" key="7">
    <source>
        <dbReference type="PROSITE" id="PS50103"/>
    </source>
</evidence>
<feature type="region of interest" description="Disordered" evidence="6">
    <location>
        <begin position="196"/>
        <end position="236"/>
    </location>
</feature>
<protein>
    <recommendedName>
        <fullName evidence="7">C3H1-type domain-containing protein</fullName>
    </recommendedName>
</protein>
<feature type="zinc finger region" description="C3H1-type" evidence="5">
    <location>
        <begin position="60"/>
        <end position="88"/>
    </location>
</feature>
<evidence type="ECO:0000256" key="2">
    <source>
        <dbReference type="ARBA" id="ARBA00022771"/>
    </source>
</evidence>
<dbReference type="InterPro" id="IPR036855">
    <property type="entry name" value="Znf_CCCH_sf"/>
</dbReference>
<reference evidence="8" key="1">
    <citation type="journal article" date="2012" name="Nat. Biotechnol.">
        <title>Reference genome sequence of the model plant Setaria.</title>
        <authorList>
            <person name="Bennetzen J.L."/>
            <person name="Schmutz J."/>
            <person name="Wang H."/>
            <person name="Percifield R."/>
            <person name="Hawkins J."/>
            <person name="Pontaroli A.C."/>
            <person name="Estep M."/>
            <person name="Feng L."/>
            <person name="Vaughn J.N."/>
            <person name="Grimwood J."/>
            <person name="Jenkins J."/>
            <person name="Barry K."/>
            <person name="Lindquist E."/>
            <person name="Hellsten U."/>
            <person name="Deshpande S."/>
            <person name="Wang X."/>
            <person name="Wu X."/>
            <person name="Mitros T."/>
            <person name="Triplett J."/>
            <person name="Yang X."/>
            <person name="Ye C.Y."/>
            <person name="Mauro-Herrera M."/>
            <person name="Wang L."/>
            <person name="Li P."/>
            <person name="Sharma M."/>
            <person name="Sharma R."/>
            <person name="Ronald P.C."/>
            <person name="Panaud O."/>
            <person name="Kellogg E.A."/>
            <person name="Brutnell T.P."/>
            <person name="Doust A.N."/>
            <person name="Tuskan G.A."/>
            <person name="Rokhsar D."/>
            <person name="Devos K.M."/>
        </authorList>
    </citation>
    <scope>NUCLEOTIDE SEQUENCE [LARGE SCALE GENOMIC DNA]</scope>
    <source>
        <strain evidence="8">Yugu1</strain>
    </source>
</reference>
<dbReference type="PANTHER" id="PTHR12506:SF25">
    <property type="entry name" value="ZINC FINGER CCCH DOMAIN-CONTAINING PROTEIN 66"/>
    <property type="match status" value="1"/>
</dbReference>
<gene>
    <name evidence="8" type="ORF">SETIT_3G304700v2</name>
</gene>
<dbReference type="Gene3D" id="4.10.1000.10">
    <property type="entry name" value="Zinc finger, CCCH-type"/>
    <property type="match status" value="1"/>
</dbReference>
<name>A0A368QL76_SETIT</name>
<dbReference type="OrthoDB" id="411372at2759"/>
<dbReference type="SUPFAM" id="SSF90229">
    <property type="entry name" value="CCCH zinc finger"/>
    <property type="match status" value="1"/>
</dbReference>
<dbReference type="PANTHER" id="PTHR12506">
    <property type="entry name" value="PROTEIN PHOSPHATASE RELATED"/>
    <property type="match status" value="1"/>
</dbReference>
<evidence type="ECO:0000256" key="5">
    <source>
        <dbReference type="PROSITE-ProRule" id="PRU00723"/>
    </source>
</evidence>
<feature type="compositionally biased region" description="Polar residues" evidence="6">
    <location>
        <begin position="216"/>
        <end position="230"/>
    </location>
</feature>
<dbReference type="EMBL" id="CM003530">
    <property type="protein sequence ID" value="RCV18487.1"/>
    <property type="molecule type" value="Genomic_DNA"/>
</dbReference>
<evidence type="ECO:0000313" key="8">
    <source>
        <dbReference type="EMBL" id="RCV18488.1"/>
    </source>
</evidence>
<keyword evidence="2 5" id="KW-0863">Zinc-finger</keyword>
<dbReference type="InterPro" id="IPR050974">
    <property type="entry name" value="Plant_ZF_CCCH"/>
</dbReference>
<evidence type="ECO:0000256" key="3">
    <source>
        <dbReference type="ARBA" id="ARBA00022833"/>
    </source>
</evidence>
<proteinExistence type="predicted"/>
<evidence type="ECO:0000256" key="1">
    <source>
        <dbReference type="ARBA" id="ARBA00022723"/>
    </source>
</evidence>
<keyword evidence="1 5" id="KW-0479">Metal-binding</keyword>
<dbReference type="GO" id="GO:0003729">
    <property type="term" value="F:mRNA binding"/>
    <property type="evidence" value="ECO:0007669"/>
    <property type="project" value="UniProtKB-ARBA"/>
</dbReference>
<dbReference type="GO" id="GO:0008270">
    <property type="term" value="F:zinc ion binding"/>
    <property type="evidence" value="ECO:0007669"/>
    <property type="project" value="UniProtKB-KW"/>
</dbReference>
<dbReference type="Pfam" id="PF00642">
    <property type="entry name" value="zf-CCCH"/>
    <property type="match status" value="2"/>
</dbReference>
<dbReference type="GO" id="GO:0003677">
    <property type="term" value="F:DNA binding"/>
    <property type="evidence" value="ECO:0007669"/>
    <property type="project" value="UniProtKB-KW"/>
</dbReference>
<dbReference type="AlphaFoldDB" id="A0A368QL76"/>
<organism evidence="8">
    <name type="scientific">Setaria italica</name>
    <name type="common">Foxtail millet</name>
    <name type="synonym">Panicum italicum</name>
    <dbReference type="NCBI Taxonomy" id="4555"/>
    <lineage>
        <taxon>Eukaryota</taxon>
        <taxon>Viridiplantae</taxon>
        <taxon>Streptophyta</taxon>
        <taxon>Embryophyta</taxon>
        <taxon>Tracheophyta</taxon>
        <taxon>Spermatophyta</taxon>
        <taxon>Magnoliopsida</taxon>
        <taxon>Liliopsida</taxon>
        <taxon>Poales</taxon>
        <taxon>Poaceae</taxon>
        <taxon>PACMAD clade</taxon>
        <taxon>Panicoideae</taxon>
        <taxon>Panicodae</taxon>
        <taxon>Paniceae</taxon>
        <taxon>Cenchrinae</taxon>
        <taxon>Setaria</taxon>
    </lineage>
</organism>
<feature type="domain" description="C3H1-type" evidence="7">
    <location>
        <begin position="60"/>
        <end position="88"/>
    </location>
</feature>
<dbReference type="InterPro" id="IPR000571">
    <property type="entry name" value="Znf_CCCH"/>
</dbReference>
<dbReference type="SMART" id="SM00356">
    <property type="entry name" value="ZnF_C3H1"/>
    <property type="match status" value="2"/>
</dbReference>
<sequence length="236" mass="24834">MAAAGAGAGGGGGTGGGEGSSSSPAGVAIGPHHHGSAEEAMWQMTLGGGESMEHGPFPERIGEPDCSYYMRTGLCRFGATCKFNHPPNRKLAVAAARMKGEYPYRVGQPECQAGRQAFCLISLLSPQKTALNCGLYMLTTFAFLLLTGRTCLHFYSRYGICKFGPNCKFDHPMGTLMYGTSTSPTGDAPTMHYQLASSPGHSERLLDGGSGRSHRISQSDSQQIPSGNGSTEREAS</sequence>
<keyword evidence="3 5" id="KW-0862">Zinc</keyword>
<feature type="zinc finger region" description="C3H1-type" evidence="5">
    <location>
        <begin position="145"/>
        <end position="174"/>
    </location>
</feature>
<dbReference type="EMBL" id="CM003530">
    <property type="protein sequence ID" value="RCV18488.1"/>
    <property type="molecule type" value="Genomic_DNA"/>
</dbReference>
<reference evidence="8" key="2">
    <citation type="submission" date="2015-07" db="EMBL/GenBank/DDBJ databases">
        <authorList>
            <person name="Noorani M."/>
        </authorList>
    </citation>
    <scope>NUCLEOTIDE SEQUENCE</scope>
    <source>
        <strain evidence="8">Yugu1</strain>
    </source>
</reference>